<reference evidence="2" key="1">
    <citation type="journal article" date="2015" name="Nature">
        <title>Complex archaea that bridge the gap between prokaryotes and eukaryotes.</title>
        <authorList>
            <person name="Spang A."/>
            <person name="Saw J.H."/>
            <person name="Jorgensen S.L."/>
            <person name="Zaremba-Niedzwiedzka K."/>
            <person name="Martijn J."/>
            <person name="Lind A.E."/>
            <person name="van Eijk R."/>
            <person name="Schleper C."/>
            <person name="Guy L."/>
            <person name="Ettema T.J."/>
        </authorList>
    </citation>
    <scope>NUCLEOTIDE SEQUENCE</scope>
</reference>
<protein>
    <recommendedName>
        <fullName evidence="1">PcRGLX/YetA-like N-terminal RIFT barrel domain-containing protein</fullName>
    </recommendedName>
</protein>
<feature type="non-terminal residue" evidence="2">
    <location>
        <position position="182"/>
    </location>
</feature>
<organism evidence="2">
    <name type="scientific">marine sediment metagenome</name>
    <dbReference type="NCBI Taxonomy" id="412755"/>
    <lineage>
        <taxon>unclassified sequences</taxon>
        <taxon>metagenomes</taxon>
        <taxon>ecological metagenomes</taxon>
    </lineage>
</organism>
<comment type="caution">
    <text evidence="2">The sequence shown here is derived from an EMBL/GenBank/DDBJ whole genome shotgun (WGS) entry which is preliminary data.</text>
</comment>
<accession>A0A0F9FBK5</accession>
<evidence type="ECO:0000259" key="1">
    <source>
        <dbReference type="Pfam" id="PF19501"/>
    </source>
</evidence>
<dbReference type="Pfam" id="PF19501">
    <property type="entry name" value="PcRGLX_1st"/>
    <property type="match status" value="1"/>
</dbReference>
<gene>
    <name evidence="2" type="ORF">LCGC14_2325080</name>
</gene>
<name>A0A0F9FBK5_9ZZZZ</name>
<dbReference type="AlphaFoldDB" id="A0A0F9FBK5"/>
<dbReference type="InterPro" id="IPR048329">
    <property type="entry name" value="PcRGLX_1st"/>
</dbReference>
<proteinExistence type="predicted"/>
<feature type="domain" description="PcRGLX/YetA-like N-terminal RIFT barrel" evidence="1">
    <location>
        <begin position="93"/>
        <end position="136"/>
    </location>
</feature>
<sequence length="182" mass="19384">MRSSISAGRGIVMCLGLLMVVLASTAGAVARAEDAAAAPADSWPSPVTWKPDPRAVASGLYIVPRPPAKRERVVFTVTEPSGVARVNWPVRGGIPLHRGELADAGRIRLLDASGKEIPVQGKATAFWPERTIRFLCIDFLATLKAGEERQYTLEYGQAVRPKVASRLKVTAARPAGAVTVST</sequence>
<dbReference type="EMBL" id="LAZR01033307">
    <property type="protein sequence ID" value="KKL48482.1"/>
    <property type="molecule type" value="Genomic_DNA"/>
</dbReference>
<evidence type="ECO:0000313" key="2">
    <source>
        <dbReference type="EMBL" id="KKL48482.1"/>
    </source>
</evidence>